<dbReference type="CDD" id="cd07773">
    <property type="entry name" value="ASKHA_NBD_FGGY_FK"/>
    <property type="match status" value="1"/>
</dbReference>
<evidence type="ECO:0000256" key="2">
    <source>
        <dbReference type="ARBA" id="ARBA00022629"/>
    </source>
</evidence>
<evidence type="ECO:0000256" key="4">
    <source>
        <dbReference type="ARBA" id="ARBA00022777"/>
    </source>
</evidence>
<dbReference type="InterPro" id="IPR043129">
    <property type="entry name" value="ATPase_NBD"/>
</dbReference>
<accession>A0A2A6FSP2</accession>
<dbReference type="GO" id="GO:0042732">
    <property type="term" value="P:D-xylose metabolic process"/>
    <property type="evidence" value="ECO:0007669"/>
    <property type="project" value="UniProtKB-KW"/>
</dbReference>
<dbReference type="GO" id="GO:0016301">
    <property type="term" value="F:kinase activity"/>
    <property type="evidence" value="ECO:0007669"/>
    <property type="project" value="UniProtKB-KW"/>
</dbReference>
<dbReference type="PANTHER" id="PTHR43095">
    <property type="entry name" value="SUGAR KINASE"/>
    <property type="match status" value="1"/>
</dbReference>
<dbReference type="InterPro" id="IPR050406">
    <property type="entry name" value="FGGY_Carb_Kinase"/>
</dbReference>
<dbReference type="Proteomes" id="UP000219994">
    <property type="component" value="Unassembled WGS sequence"/>
</dbReference>
<sequence length="495" mass="52989">MMGHHFAGLDLGTTSIKLLITDDDGAEILLLHRATPWRSRPHGMVEMVADELLSVVRSLLEEAAARLHTREQETSWVNALAVTGMGESGVLIDVTGQVTAPIFAWFDPRGEAEIAELPPDVAGDFSGLTGLPLSAQASVAKVLYLRKHGLELAALRWLNLPEFIVFSLGASPASEYSLTSRTGFLRVDEDGPWMAMLDYLGVPETFLPPLVDAGTSLGTLSQDSAVPSPFRGALLSVAGHDHLVSAVSSGDIPPDRYHVSCGTAEVLLRVLSTPLTRQARERLGAELINCVRHVTPHTWVLVAGTKSGLVAGRALQLLGIRDRLARDALDTLVMARVVNDGPARTDTIEVTGARNDDGVLRISVYADQSDPADLFTAVLAHGNDELRRLIAAMDREILPATSSFVTGGWASMRSVQWARTQVLPRPHFSDRVQETAYGASLLAQKTFVADGSAPSWNSDSDSDSSVGPPPQHTIALRGEPDFVSVRAPTSAAASL</sequence>
<evidence type="ECO:0000313" key="8">
    <source>
        <dbReference type="Proteomes" id="UP000219994"/>
    </source>
</evidence>
<keyword evidence="2" id="KW-0119">Carbohydrate metabolism</keyword>
<evidence type="ECO:0000256" key="1">
    <source>
        <dbReference type="ARBA" id="ARBA00009156"/>
    </source>
</evidence>
<evidence type="ECO:0000259" key="6">
    <source>
        <dbReference type="Pfam" id="PF00370"/>
    </source>
</evidence>
<protein>
    <recommendedName>
        <fullName evidence="6">Carbohydrate kinase FGGY N-terminal domain-containing protein</fullName>
    </recommendedName>
</protein>
<name>A0A2A6FSP2_9MICO</name>
<evidence type="ECO:0000313" key="7">
    <source>
        <dbReference type="EMBL" id="PDQ35700.1"/>
    </source>
</evidence>
<gene>
    <name evidence="7" type="ORF">B5766_04380</name>
</gene>
<keyword evidence="2" id="KW-0859">Xylose metabolism</keyword>
<dbReference type="PANTHER" id="PTHR43095:SF5">
    <property type="entry name" value="XYLULOSE KINASE"/>
    <property type="match status" value="1"/>
</dbReference>
<comment type="caution">
    <text evidence="7">The sequence shown here is derived from an EMBL/GenBank/DDBJ whole genome shotgun (WGS) entry which is preliminary data.</text>
</comment>
<evidence type="ECO:0000256" key="3">
    <source>
        <dbReference type="ARBA" id="ARBA00022679"/>
    </source>
</evidence>
<dbReference type="EMBL" id="NAEP01000028">
    <property type="protein sequence ID" value="PDQ35700.1"/>
    <property type="molecule type" value="Genomic_DNA"/>
</dbReference>
<feature type="region of interest" description="Disordered" evidence="5">
    <location>
        <begin position="452"/>
        <end position="480"/>
    </location>
</feature>
<organism evidence="7 8">
    <name type="scientific">Candidatus Lumbricidiphila eiseniae</name>
    <dbReference type="NCBI Taxonomy" id="1969409"/>
    <lineage>
        <taxon>Bacteria</taxon>
        <taxon>Bacillati</taxon>
        <taxon>Actinomycetota</taxon>
        <taxon>Actinomycetes</taxon>
        <taxon>Micrococcales</taxon>
        <taxon>Microbacteriaceae</taxon>
        <taxon>Candidatus Lumbricidiphila</taxon>
    </lineage>
</organism>
<keyword evidence="4" id="KW-0418">Kinase</keyword>
<dbReference type="AlphaFoldDB" id="A0A2A6FSP2"/>
<feature type="domain" description="Carbohydrate kinase FGGY N-terminal" evidence="6">
    <location>
        <begin position="7"/>
        <end position="247"/>
    </location>
</feature>
<comment type="similarity">
    <text evidence="1">Belongs to the FGGY kinase family.</text>
</comment>
<dbReference type="InterPro" id="IPR018484">
    <property type="entry name" value="FGGY_N"/>
</dbReference>
<reference evidence="8" key="1">
    <citation type="submission" date="2017-03" db="EMBL/GenBank/DDBJ databases">
        <authorList>
            <person name="Lund M.B."/>
        </authorList>
    </citation>
    <scope>NUCLEOTIDE SEQUENCE [LARGE SCALE GENOMIC DNA]</scope>
</reference>
<dbReference type="Gene3D" id="3.30.420.40">
    <property type="match status" value="2"/>
</dbReference>
<dbReference type="Pfam" id="PF00370">
    <property type="entry name" value="FGGY_N"/>
    <property type="match status" value="1"/>
</dbReference>
<proteinExistence type="inferred from homology"/>
<dbReference type="SUPFAM" id="SSF53067">
    <property type="entry name" value="Actin-like ATPase domain"/>
    <property type="match status" value="1"/>
</dbReference>
<evidence type="ECO:0000256" key="5">
    <source>
        <dbReference type="SAM" id="MobiDB-lite"/>
    </source>
</evidence>
<keyword evidence="3" id="KW-0808">Transferase</keyword>